<dbReference type="GeneID" id="60370260"/>
<evidence type="ECO:0000313" key="1">
    <source>
        <dbReference type="EMBL" id="EXY73256.1"/>
    </source>
</evidence>
<evidence type="ECO:0000313" key="2">
    <source>
        <dbReference type="Proteomes" id="UP000020529"/>
    </source>
</evidence>
<proteinExistence type="predicted"/>
<dbReference type="InterPro" id="IPR036097">
    <property type="entry name" value="HisK_dim/P_sf"/>
</dbReference>
<reference evidence="1 2" key="1">
    <citation type="submission" date="2014-02" db="EMBL/GenBank/DDBJ databases">
        <authorList>
            <person name="Sears C."/>
            <person name="Carroll K."/>
            <person name="Sack B.R."/>
            <person name="Qadri F."/>
            <person name="Myers L.L."/>
            <person name="Chung G.-T."/>
            <person name="Escheverria P."/>
            <person name="Fraser C.M."/>
            <person name="Sadzewicz L."/>
            <person name="Shefchek K.A."/>
            <person name="Tallon L."/>
            <person name="Das S.P."/>
            <person name="Daugherty S."/>
            <person name="Mongodin E.F."/>
        </authorList>
    </citation>
    <scope>NUCLEOTIDE SEQUENCE [LARGE SCALE GENOMIC DNA]</scope>
    <source>
        <strain evidence="2">3988T(B)14</strain>
    </source>
</reference>
<gene>
    <name evidence="1" type="ORF">M124_2961</name>
</gene>
<dbReference type="SUPFAM" id="SSF47384">
    <property type="entry name" value="Homodimeric domain of signal transducing histidine kinase"/>
    <property type="match status" value="1"/>
</dbReference>
<name>A0A015TRK6_BACFG</name>
<dbReference type="Proteomes" id="UP000020529">
    <property type="component" value="Unassembled WGS sequence"/>
</dbReference>
<sequence>MAKKHRKESLDALFREKVLLEMLKIAGVGMWTYSTETGRLRYIGFADTIHRHDELQYVDPADYLKLMNGEDLQTVTQFMADIHAGRPPQEGIRYKIHGNGEDFYLENHVVTCQPLGNGFYYLKGYVKNITAQVMEANRLCIEKERTEQADRLRSAFFAHVSRELRGPLNRIEELASQMVHAESVEEREECFHRIQENRRMAMKIADALHAVSQLPVSTYEPYHSPMQLCLIYRDLLMENGYSHNPEDGEQEENANFLSLLFS</sequence>
<protein>
    <recommendedName>
        <fullName evidence="3">Sensor histidine kinase</fullName>
    </recommendedName>
</protein>
<evidence type="ECO:0008006" key="3">
    <source>
        <dbReference type="Google" id="ProtNLM"/>
    </source>
</evidence>
<comment type="caution">
    <text evidence="1">The sequence shown here is derived from an EMBL/GenBank/DDBJ whole genome shotgun (WGS) entry which is preliminary data.</text>
</comment>
<dbReference type="EMBL" id="JGCY01000370">
    <property type="protein sequence ID" value="EXY73256.1"/>
    <property type="molecule type" value="Genomic_DNA"/>
</dbReference>
<dbReference type="AlphaFoldDB" id="A0A015TRK6"/>
<dbReference type="GO" id="GO:0000155">
    <property type="term" value="F:phosphorelay sensor kinase activity"/>
    <property type="evidence" value="ECO:0007669"/>
    <property type="project" value="InterPro"/>
</dbReference>
<dbReference type="RefSeq" id="WP_005790342.1">
    <property type="nucleotide sequence ID" value="NZ_JGCY01000370.1"/>
</dbReference>
<organism evidence="1 2">
    <name type="scientific">Bacteroides fragilis str. 3988T(B)14</name>
    <dbReference type="NCBI Taxonomy" id="1339315"/>
    <lineage>
        <taxon>Bacteria</taxon>
        <taxon>Pseudomonadati</taxon>
        <taxon>Bacteroidota</taxon>
        <taxon>Bacteroidia</taxon>
        <taxon>Bacteroidales</taxon>
        <taxon>Bacteroidaceae</taxon>
        <taxon>Bacteroides</taxon>
    </lineage>
</organism>
<dbReference type="PATRIC" id="fig|1339315.3.peg.3639"/>
<accession>A0A015TRK6</accession>
<dbReference type="Gene3D" id="1.10.287.130">
    <property type="match status" value="1"/>
</dbReference>